<dbReference type="EMBL" id="LCMA01000002">
    <property type="protein sequence ID" value="KKU27261.1"/>
    <property type="molecule type" value="Genomic_DNA"/>
</dbReference>
<comment type="similarity">
    <text evidence="1">Belongs to the bactofilin family.</text>
</comment>
<name>A0A0G1P3F0_9BACT</name>
<dbReference type="InterPro" id="IPR007607">
    <property type="entry name" value="BacA/B"/>
</dbReference>
<proteinExistence type="inferred from homology"/>
<dbReference type="PANTHER" id="PTHR35024:SF4">
    <property type="entry name" value="POLYMER-FORMING CYTOSKELETAL PROTEIN"/>
    <property type="match status" value="1"/>
</dbReference>
<dbReference type="Pfam" id="PF04519">
    <property type="entry name" value="Bactofilin"/>
    <property type="match status" value="1"/>
</dbReference>
<evidence type="ECO:0000313" key="3">
    <source>
        <dbReference type="Proteomes" id="UP000034175"/>
    </source>
</evidence>
<dbReference type="Proteomes" id="UP000034175">
    <property type="component" value="Unassembled WGS sequence"/>
</dbReference>
<reference evidence="2 3" key="1">
    <citation type="journal article" date="2015" name="Nature">
        <title>rRNA introns, odd ribosomes, and small enigmatic genomes across a large radiation of phyla.</title>
        <authorList>
            <person name="Brown C.T."/>
            <person name="Hug L.A."/>
            <person name="Thomas B.C."/>
            <person name="Sharon I."/>
            <person name="Castelle C.J."/>
            <person name="Singh A."/>
            <person name="Wilkins M.J."/>
            <person name="Williams K.H."/>
            <person name="Banfield J.F."/>
        </authorList>
    </citation>
    <scope>NUCLEOTIDE SEQUENCE [LARGE SCALE GENOMIC DNA]</scope>
</reference>
<organism evidence="2 3">
    <name type="scientific">Candidatus Magasanikbacteria bacterium GW2011_GWA2_46_17</name>
    <dbReference type="NCBI Taxonomy" id="1619042"/>
    <lineage>
        <taxon>Bacteria</taxon>
        <taxon>Candidatus Magasanikiibacteriota</taxon>
    </lineage>
</organism>
<dbReference type="PANTHER" id="PTHR35024">
    <property type="entry name" value="HYPOTHETICAL CYTOSOLIC PROTEIN"/>
    <property type="match status" value="1"/>
</dbReference>
<accession>A0A0G1P3F0</accession>
<gene>
    <name evidence="2" type="ORF">UX39_C0002G0040</name>
</gene>
<evidence type="ECO:0000313" key="2">
    <source>
        <dbReference type="EMBL" id="KKU27261.1"/>
    </source>
</evidence>
<dbReference type="AlphaFoldDB" id="A0A0G1P3F0"/>
<evidence type="ECO:0000256" key="1">
    <source>
        <dbReference type="ARBA" id="ARBA00044755"/>
    </source>
</evidence>
<sequence>MLYMPSLFSKSVEEIEHKNDSDSDQVDTVVGPSVVVEGDFVSHGNIVVKGVVSGNVKTSQHLLVEEGAKIMAHVKARSAKVAGEVRGNIKVKDTLELTATAKVLGDVECGTLIVAGGAGINGKCTTLAVDFSSLKETNKEDKKILGLRKKSKIELAGFEEQQPMASV</sequence>
<protein>
    <recommendedName>
        <fullName evidence="4">Integral membrane protein CcmA involved in cell shape determination</fullName>
    </recommendedName>
</protein>
<comment type="caution">
    <text evidence="2">The sequence shown here is derived from an EMBL/GenBank/DDBJ whole genome shotgun (WGS) entry which is preliminary data.</text>
</comment>
<evidence type="ECO:0008006" key="4">
    <source>
        <dbReference type="Google" id="ProtNLM"/>
    </source>
</evidence>